<keyword evidence="4" id="KW-0812">Transmembrane</keyword>
<keyword evidence="1" id="KW-0805">Transcription regulation</keyword>
<dbReference type="InterPro" id="IPR041916">
    <property type="entry name" value="Anti_sigma_zinc_sf"/>
</dbReference>
<feature type="compositionally biased region" description="Basic and acidic residues" evidence="3">
    <location>
        <begin position="1"/>
        <end position="15"/>
    </location>
</feature>
<evidence type="ECO:0000256" key="3">
    <source>
        <dbReference type="SAM" id="MobiDB-lite"/>
    </source>
</evidence>
<organism evidence="5 6">
    <name type="scientific">Streptomyces roseolus</name>
    <dbReference type="NCBI Taxonomy" id="67358"/>
    <lineage>
        <taxon>Bacteria</taxon>
        <taxon>Bacillati</taxon>
        <taxon>Actinomycetota</taxon>
        <taxon>Actinomycetes</taxon>
        <taxon>Kitasatosporales</taxon>
        <taxon>Streptomycetaceae</taxon>
        <taxon>Streptomyces</taxon>
    </lineage>
</organism>
<sequence length="314" mass="32277">MTTTDKADTAQHPDVSEISDLTEGLLSPSRSATIRRHLDGCALCADVRSSLEEIRGLLGTLPGPPRMPAEIAGRIDAALAAEALLNATAPDSARPVSRETTAGEDGVSRETTQSASVTPAAGRRTAGSDRPQGRPQTATGPGRGRTRHRGRIAALTGLAGTVVAAFCAVSLYALTQNGSPESQGAKADTAVSAAVGTFSGEPVEDRVRGLLTADPTARTPKGERPESLAAEQTEDVGAAQRNSNPAVPGCVLAGTGRQDTVLASERGEYRGVAAYLLVLPDRADAGRVQAYVVDASCTGDTPAQLLQTSSYPKP</sequence>
<evidence type="ECO:0000256" key="2">
    <source>
        <dbReference type="ARBA" id="ARBA00023163"/>
    </source>
</evidence>
<evidence type="ECO:0000256" key="1">
    <source>
        <dbReference type="ARBA" id="ARBA00023015"/>
    </source>
</evidence>
<proteinExistence type="predicted"/>
<name>A0ABU4KBZ4_9ACTN</name>
<dbReference type="Proteomes" id="UP001278571">
    <property type="component" value="Unassembled WGS sequence"/>
</dbReference>
<evidence type="ECO:0008006" key="7">
    <source>
        <dbReference type="Google" id="ProtNLM"/>
    </source>
</evidence>
<keyword evidence="2" id="KW-0804">Transcription</keyword>
<feature type="region of interest" description="Disordered" evidence="3">
    <location>
        <begin position="214"/>
        <end position="244"/>
    </location>
</feature>
<dbReference type="Gene3D" id="1.10.10.1320">
    <property type="entry name" value="Anti-sigma factor, zinc-finger domain"/>
    <property type="match status" value="1"/>
</dbReference>
<dbReference type="EMBL" id="JAWJZF010000441">
    <property type="protein sequence ID" value="MDX2295310.1"/>
    <property type="molecule type" value="Genomic_DNA"/>
</dbReference>
<feature type="region of interest" description="Disordered" evidence="3">
    <location>
        <begin position="1"/>
        <end position="26"/>
    </location>
</feature>
<keyword evidence="6" id="KW-1185">Reference proteome</keyword>
<evidence type="ECO:0000313" key="5">
    <source>
        <dbReference type="EMBL" id="MDX2295310.1"/>
    </source>
</evidence>
<keyword evidence="4" id="KW-1133">Transmembrane helix</keyword>
<keyword evidence="4" id="KW-0472">Membrane</keyword>
<evidence type="ECO:0000313" key="6">
    <source>
        <dbReference type="Proteomes" id="UP001278571"/>
    </source>
</evidence>
<comment type="caution">
    <text evidence="5">The sequence shown here is derived from an EMBL/GenBank/DDBJ whole genome shotgun (WGS) entry which is preliminary data.</text>
</comment>
<gene>
    <name evidence="5" type="ORF">R2363_24410</name>
</gene>
<dbReference type="RefSeq" id="WP_319011539.1">
    <property type="nucleotide sequence ID" value="NZ_JAWJZF010000441.1"/>
</dbReference>
<evidence type="ECO:0000256" key="4">
    <source>
        <dbReference type="SAM" id="Phobius"/>
    </source>
</evidence>
<accession>A0ABU4KBZ4</accession>
<feature type="transmembrane region" description="Helical" evidence="4">
    <location>
        <begin position="152"/>
        <end position="174"/>
    </location>
</feature>
<feature type="region of interest" description="Disordered" evidence="3">
    <location>
        <begin position="90"/>
        <end position="148"/>
    </location>
</feature>
<protein>
    <recommendedName>
        <fullName evidence="7">Zinc-finger domain-containing protein</fullName>
    </recommendedName>
</protein>
<reference evidence="5 6" key="1">
    <citation type="submission" date="2023-10" db="EMBL/GenBank/DDBJ databases">
        <authorList>
            <person name="Wang X.X."/>
        </authorList>
    </citation>
    <scope>NUCLEOTIDE SEQUENCE [LARGE SCALE GENOMIC DNA]</scope>
    <source>
        <strain evidence="5 6">NBRC 12816</strain>
    </source>
</reference>